<dbReference type="PRINTS" id="PR00315">
    <property type="entry name" value="ELONGATNFCT"/>
</dbReference>
<dbReference type="FunFam" id="3.30.230.10:FF:000003">
    <property type="entry name" value="Elongation factor G"/>
    <property type="match status" value="1"/>
</dbReference>
<dbReference type="Gene3D" id="3.40.50.300">
    <property type="entry name" value="P-loop containing nucleotide triphosphate hydrolases"/>
    <property type="match status" value="1"/>
</dbReference>
<dbReference type="GO" id="GO:0005525">
    <property type="term" value="F:GTP binding"/>
    <property type="evidence" value="ECO:0007669"/>
    <property type="project" value="UniProtKB-UniRule"/>
</dbReference>
<dbReference type="InterPro" id="IPR005225">
    <property type="entry name" value="Small_GTP-bd"/>
</dbReference>
<dbReference type="NCBIfam" id="NF009379">
    <property type="entry name" value="PRK12740.1-3"/>
    <property type="match status" value="1"/>
</dbReference>
<comment type="similarity">
    <text evidence="1">Belongs to the TRAFAC class translation factor GTPase superfamily. Classic translation factor GTPase family. EF-G/EF-2 subfamily.</text>
</comment>
<dbReference type="PROSITE" id="PS51722">
    <property type="entry name" value="G_TR_2"/>
    <property type="match status" value="1"/>
</dbReference>
<dbReference type="NCBIfam" id="TIGR00484">
    <property type="entry name" value="EF-G"/>
    <property type="match status" value="1"/>
</dbReference>
<dbReference type="InterPro" id="IPR053905">
    <property type="entry name" value="EF-G-like_DII"/>
</dbReference>
<evidence type="ECO:0000256" key="2">
    <source>
        <dbReference type="ARBA" id="ARBA00017872"/>
    </source>
</evidence>
<evidence type="ECO:0000256" key="3">
    <source>
        <dbReference type="ARBA" id="ARBA00022741"/>
    </source>
</evidence>
<dbReference type="Gene3D" id="3.30.70.870">
    <property type="entry name" value="Elongation Factor G (Translational Gtpase), domain 3"/>
    <property type="match status" value="1"/>
</dbReference>
<dbReference type="SMART" id="SM00889">
    <property type="entry name" value="EFG_IV"/>
    <property type="match status" value="1"/>
</dbReference>
<keyword evidence="4" id="KW-0342">GTP-binding</keyword>
<dbReference type="SUPFAM" id="SSF54211">
    <property type="entry name" value="Ribosomal protein S5 domain 2-like"/>
    <property type="match status" value="1"/>
</dbReference>
<keyword evidence="7" id="KW-0648">Protein biosynthesis</keyword>
<dbReference type="NCBIfam" id="NF009891">
    <property type="entry name" value="PRK13351.1-1"/>
    <property type="match status" value="1"/>
</dbReference>
<evidence type="ECO:0000256" key="4">
    <source>
        <dbReference type="ARBA" id="ARBA00023134"/>
    </source>
</evidence>
<dbReference type="Pfam" id="PF14492">
    <property type="entry name" value="EFG_III"/>
    <property type="match status" value="1"/>
</dbReference>
<dbReference type="FunFam" id="3.30.70.870:FF:000016">
    <property type="entry name" value="Translation elongation factor G"/>
    <property type="match status" value="1"/>
</dbReference>
<dbReference type="CDD" id="cd04088">
    <property type="entry name" value="EFG_mtEFG_II"/>
    <property type="match status" value="1"/>
</dbReference>
<dbReference type="EMBL" id="JXSU01000008">
    <property type="protein sequence ID" value="KIS22424.1"/>
    <property type="molecule type" value="Genomic_DNA"/>
</dbReference>
<evidence type="ECO:0000256" key="5">
    <source>
        <dbReference type="NCBIfam" id="TIGR00484"/>
    </source>
</evidence>
<dbReference type="NCBIfam" id="TIGR00231">
    <property type="entry name" value="small_GTP"/>
    <property type="match status" value="1"/>
</dbReference>
<evidence type="ECO:0000256" key="1">
    <source>
        <dbReference type="ARBA" id="ARBA00005870"/>
    </source>
</evidence>
<dbReference type="SUPFAM" id="SSF52540">
    <property type="entry name" value="P-loop containing nucleoside triphosphate hydrolases"/>
    <property type="match status" value="1"/>
</dbReference>
<dbReference type="NCBIfam" id="NF009381">
    <property type="entry name" value="PRK12740.1-5"/>
    <property type="match status" value="1"/>
</dbReference>
<dbReference type="InterPro" id="IPR035649">
    <property type="entry name" value="EFG_V"/>
</dbReference>
<dbReference type="InterPro" id="IPR009022">
    <property type="entry name" value="EFG_III"/>
</dbReference>
<dbReference type="Gene3D" id="3.30.230.10">
    <property type="match status" value="1"/>
</dbReference>
<dbReference type="AlphaFoldDB" id="A0A0D1AGY0"/>
<dbReference type="CDD" id="cd01434">
    <property type="entry name" value="EFG_mtEFG1_IV"/>
    <property type="match status" value="1"/>
</dbReference>
<name>A0A0D1AGY0_CLOBO</name>
<dbReference type="InterPro" id="IPR035647">
    <property type="entry name" value="EFG_III/V"/>
</dbReference>
<gene>
    <name evidence="7" type="primary">fusA</name>
    <name evidence="7" type="ORF">N495_18390</name>
</gene>
<dbReference type="RefSeq" id="WP_003482866.1">
    <property type="nucleotide sequence ID" value="NZ_JXSU01000008.1"/>
</dbReference>
<dbReference type="Pfam" id="PF22042">
    <property type="entry name" value="EF-G_D2"/>
    <property type="match status" value="1"/>
</dbReference>
<evidence type="ECO:0000313" key="8">
    <source>
        <dbReference type="Proteomes" id="UP000032250"/>
    </source>
</evidence>
<comment type="caution">
    <text evidence="7">The sequence shown here is derived from an EMBL/GenBank/DDBJ whole genome shotgun (WGS) entry which is preliminary data.</text>
</comment>
<dbReference type="Pfam" id="PF03764">
    <property type="entry name" value="EFG_IV"/>
    <property type="match status" value="1"/>
</dbReference>
<dbReference type="SUPFAM" id="SSF50447">
    <property type="entry name" value="Translation proteins"/>
    <property type="match status" value="1"/>
</dbReference>
<dbReference type="GO" id="GO:0032790">
    <property type="term" value="P:ribosome disassembly"/>
    <property type="evidence" value="ECO:0007669"/>
    <property type="project" value="TreeGrafter"/>
</dbReference>
<keyword evidence="7" id="KW-0251">Elongation factor</keyword>
<dbReference type="Pfam" id="PF00009">
    <property type="entry name" value="GTP_EFTU"/>
    <property type="match status" value="1"/>
</dbReference>
<dbReference type="HOGENOM" id="CLU_002794_4_1_9"/>
<dbReference type="PATRIC" id="fig|1379739.3.peg.4055"/>
<keyword evidence="3" id="KW-0547">Nucleotide-binding</keyword>
<dbReference type="InterPro" id="IPR047872">
    <property type="entry name" value="EFG_IV"/>
</dbReference>
<dbReference type="CDD" id="cd16262">
    <property type="entry name" value="EFG_III"/>
    <property type="match status" value="1"/>
</dbReference>
<dbReference type="Proteomes" id="UP000032250">
    <property type="component" value="Unassembled WGS sequence"/>
</dbReference>
<dbReference type="FunFam" id="3.30.70.240:FF:000001">
    <property type="entry name" value="Elongation factor G"/>
    <property type="match status" value="1"/>
</dbReference>
<dbReference type="InterPro" id="IPR009000">
    <property type="entry name" value="Transl_B-barrel_sf"/>
</dbReference>
<dbReference type="Gene3D" id="2.40.30.10">
    <property type="entry name" value="Translation factors"/>
    <property type="match status" value="1"/>
</dbReference>
<dbReference type="PANTHER" id="PTHR43261">
    <property type="entry name" value="TRANSLATION ELONGATION FACTOR G-RELATED"/>
    <property type="match status" value="1"/>
</dbReference>
<accession>A0A0D1AGY0</accession>
<dbReference type="InterPro" id="IPR000640">
    <property type="entry name" value="EFG_V-like"/>
</dbReference>
<dbReference type="CDD" id="cd03713">
    <property type="entry name" value="EFG_mtEFG_C"/>
    <property type="match status" value="1"/>
</dbReference>
<organism evidence="7 8">
    <name type="scientific">Clostridium botulinum B2 450</name>
    <dbReference type="NCBI Taxonomy" id="1379739"/>
    <lineage>
        <taxon>Bacteria</taxon>
        <taxon>Bacillati</taxon>
        <taxon>Bacillota</taxon>
        <taxon>Clostridia</taxon>
        <taxon>Eubacteriales</taxon>
        <taxon>Clostridiaceae</taxon>
        <taxon>Clostridium</taxon>
    </lineage>
</organism>
<sequence length="690" mass="77134">MNYSTTNLRNIGIIGHSGSGKTSLTEAILYFTNMVDRLGTIEEGNTVSDYDTEEKKRKISISTTIQPCKWKDTKINLIDMPGYFDFVGEKIQGLKAADIAIIVLSATGSIHVGTEKSWNYTTKEKIPKVFYINKLDKENMDFEGTLNKLKERYGVSVVPVQYPIGKEQNFKGVINVISSKAIIFNEKTHKVETKEVPNELLDKVNECKNMIVEAVAETDEKLLEKYFSEGTLSEKDIYEGLMAGTAKGEIVPVMCGSAIKAIGIETVLEDIVQWFPSPVETKKIEASEGINKNNIEISCNEKDPFSALVFKTIIDPFIGRLSLFKVMSGVINEESSIYNSTKDKKEKVGKLYFLKGKQQIQTDRVISGDIGAASKLQYTSTGDTLCDLNRKIIFKKMDFPKANMTMAALPKSKNDEDKMFYALDKLVEEDPTIYISRDLENAETLISGMGDIHLEVIANRVKNKFGTEIVLDLPKIPYRETIKSISKVQGKHKKQSGGHGQYGDVFIKFEPNKNGEFEFVNNIVGGVVPKQYIPAVEEGILECMKKGVLAEYPVIGIKATIYDGSYHSVDSSEMAFKIAASIAFKKGIKEAKPTLLEPIMRLEVISSEEYMGDIIGDINRKRGKILGMEQEANNLEKIIAEVPQAEIISYATDLRSITQGMGEFYLSFERYDEILDPIEVEKVLSSKNKI</sequence>
<dbReference type="InterPro" id="IPR020568">
    <property type="entry name" value="Ribosomal_Su5_D2-typ_SF"/>
</dbReference>
<dbReference type="PANTHER" id="PTHR43261:SF6">
    <property type="entry name" value="ELONGATION FACTOR G-LIKE PROTEIN"/>
    <property type="match status" value="1"/>
</dbReference>
<evidence type="ECO:0000259" key="6">
    <source>
        <dbReference type="PROSITE" id="PS51722"/>
    </source>
</evidence>
<dbReference type="Gene3D" id="3.30.70.240">
    <property type="match status" value="1"/>
</dbReference>
<feature type="domain" description="Tr-type G" evidence="6">
    <location>
        <begin position="6"/>
        <end position="279"/>
    </location>
</feature>
<dbReference type="InterPro" id="IPR005517">
    <property type="entry name" value="Transl_elong_EFG/EF2_IV"/>
</dbReference>
<dbReference type="GO" id="GO:0003924">
    <property type="term" value="F:GTPase activity"/>
    <property type="evidence" value="ECO:0007669"/>
    <property type="project" value="InterPro"/>
</dbReference>
<dbReference type="SUPFAM" id="SSF54980">
    <property type="entry name" value="EF-G C-terminal domain-like"/>
    <property type="match status" value="2"/>
</dbReference>
<dbReference type="SMART" id="SM00838">
    <property type="entry name" value="EFG_C"/>
    <property type="match status" value="1"/>
</dbReference>
<evidence type="ECO:0000313" key="7">
    <source>
        <dbReference type="EMBL" id="KIS22424.1"/>
    </source>
</evidence>
<dbReference type="CDD" id="cd04170">
    <property type="entry name" value="EF-G_bact"/>
    <property type="match status" value="1"/>
</dbReference>
<dbReference type="GO" id="GO:0003746">
    <property type="term" value="F:translation elongation factor activity"/>
    <property type="evidence" value="ECO:0007669"/>
    <property type="project" value="UniProtKB-UniRule"/>
</dbReference>
<dbReference type="InterPro" id="IPR041095">
    <property type="entry name" value="EFG_II"/>
</dbReference>
<dbReference type="InterPro" id="IPR004540">
    <property type="entry name" value="Transl_elong_EFG/EF2"/>
</dbReference>
<dbReference type="Pfam" id="PF00679">
    <property type="entry name" value="EFG_C"/>
    <property type="match status" value="1"/>
</dbReference>
<reference evidence="7 8" key="1">
    <citation type="submission" date="2014-06" db="EMBL/GenBank/DDBJ databases">
        <title>Genome characterization of distinct group I Clostridium botulinum lineages.</title>
        <authorList>
            <person name="Giordani F."/>
            <person name="Anselmo A."/>
            <person name="Fillo S."/>
            <person name="Palozzi A.M."/>
            <person name="Fortunato A."/>
            <person name="Gentile B."/>
            <person name="Ciammaruconi A."/>
            <person name="Anniballi F."/>
            <person name="De Medici D."/>
            <person name="Lista F."/>
        </authorList>
    </citation>
    <scope>NUCLEOTIDE SEQUENCE [LARGE SCALE GENOMIC DNA]</scope>
    <source>
        <strain evidence="7 8">B2 450</strain>
    </source>
</reference>
<dbReference type="OrthoDB" id="9804431at2"/>
<dbReference type="InterPro" id="IPR027417">
    <property type="entry name" value="P-loop_NTPase"/>
</dbReference>
<proteinExistence type="inferred from homology"/>
<dbReference type="InterPro" id="IPR014721">
    <property type="entry name" value="Ribsml_uS5_D2-typ_fold_subgr"/>
</dbReference>
<dbReference type="InterPro" id="IPR000795">
    <property type="entry name" value="T_Tr_GTP-bd_dom"/>
</dbReference>
<protein>
    <recommendedName>
        <fullName evidence="2 5">Elongation factor G</fullName>
    </recommendedName>
</protein>